<dbReference type="Gene3D" id="3.30.160.60">
    <property type="entry name" value="Classic Zinc Finger"/>
    <property type="match status" value="1"/>
</dbReference>
<dbReference type="InterPro" id="IPR059095">
    <property type="entry name" value="Znf_C2H2_17_2nd"/>
</dbReference>
<dbReference type="Pfam" id="PF26177">
    <property type="entry name" value="zf_C2H2_17_1st"/>
    <property type="match status" value="1"/>
</dbReference>
<evidence type="ECO:0000313" key="4">
    <source>
        <dbReference type="Proteomes" id="UP000285405"/>
    </source>
</evidence>
<protein>
    <recommendedName>
        <fullName evidence="2">C2H2-type domain-containing protein</fullName>
    </recommendedName>
</protein>
<evidence type="ECO:0000256" key="1">
    <source>
        <dbReference type="SAM" id="MobiDB-lite"/>
    </source>
</evidence>
<accession>A0A420IRF3</accession>
<dbReference type="EMBL" id="MCBR01006691">
    <property type="protein sequence ID" value="RKF77075.1"/>
    <property type="molecule type" value="Genomic_DNA"/>
</dbReference>
<dbReference type="AlphaFoldDB" id="A0A420IRF3"/>
<feature type="region of interest" description="Disordered" evidence="1">
    <location>
        <begin position="43"/>
        <end position="91"/>
    </location>
</feature>
<dbReference type="InterPro" id="IPR013087">
    <property type="entry name" value="Znf_C2H2_type"/>
</dbReference>
<dbReference type="Proteomes" id="UP000285405">
    <property type="component" value="Unassembled WGS sequence"/>
</dbReference>
<feature type="compositionally biased region" description="Polar residues" evidence="1">
    <location>
        <begin position="460"/>
        <end position="469"/>
    </location>
</feature>
<feature type="domain" description="C2H2-type" evidence="2">
    <location>
        <begin position="386"/>
        <end position="412"/>
    </location>
</feature>
<organism evidence="3 4">
    <name type="scientific">Golovinomyces cichoracearum</name>
    <dbReference type="NCBI Taxonomy" id="62708"/>
    <lineage>
        <taxon>Eukaryota</taxon>
        <taxon>Fungi</taxon>
        <taxon>Dikarya</taxon>
        <taxon>Ascomycota</taxon>
        <taxon>Pezizomycotina</taxon>
        <taxon>Leotiomycetes</taxon>
        <taxon>Erysiphales</taxon>
        <taxon>Erysiphaceae</taxon>
        <taxon>Golovinomyces</taxon>
    </lineage>
</organism>
<name>A0A420IRF3_9PEZI</name>
<comment type="caution">
    <text evidence="3">The sequence shown here is derived from an EMBL/GenBank/DDBJ whole genome shotgun (WGS) entry which is preliminary data.</text>
</comment>
<dbReference type="Pfam" id="PF26176">
    <property type="entry name" value="zf_C2H2_17_2"/>
    <property type="match status" value="1"/>
</dbReference>
<sequence>MKYANSSYANLEIGVLFVDVNFNFLNNQKNRYSSETSSNFTADASTIQSHQTSQARPDRLLRSISPDGTMTSGIFEQDRKSTQHSSISNKCPSSWNSAITHFENKLTSPFPTQDSTENSSFNPICSNTFVYMQSGQSDCEVMYNNTNSCDLHGLIELQNIDNHEFSLEGAAQYEDKYIDTTCLPNPKLYGLDDLTEDDSFKGLNFGQILPTDSTAYSNTPSTEYSNWENLNLIGSPGLLPLYDEWNLSPVTNSPVCFSSPVHVSSPGQTEIYLDVQDQPDQSTTDDSRTKEIGILQTGLNDMLGVSGSSSTTEIFQSDDLFKQLGRSSIEIEGNAREHPLYHNVSPGEDGLYHCPWENEPGSNCQHRPEKLKCNYDKFVDSHLKPFRCKVPACKNLHFSSTACLLRHEREAHAMHGHGDKPFLCIYEGCERGTRGNGFPRHWNLRDHMKRVHNDAGYPKSNASVTSHSTAPIKGRKRKVNDTSQAINKKVLMPLDFNRSKEPSLIERYKKKQQTLLDIVKQLQDPGHKDNVKLLCDANDCIKVMAQTTQRIISAPNMAKQAG</sequence>
<dbReference type="SMART" id="SM00355">
    <property type="entry name" value="ZnF_C2H2"/>
    <property type="match status" value="2"/>
</dbReference>
<dbReference type="InterPro" id="IPR059009">
    <property type="entry name" value="Znf_C2H2_17_1st"/>
</dbReference>
<feature type="compositionally biased region" description="Polar residues" evidence="1">
    <location>
        <begin position="43"/>
        <end position="55"/>
    </location>
</feature>
<dbReference type="OrthoDB" id="5062908at2759"/>
<reference evidence="3 4" key="1">
    <citation type="journal article" date="2018" name="BMC Genomics">
        <title>Comparative genome analyses reveal sequence features reflecting distinct modes of host-adaptation between dicot and monocot powdery mildew.</title>
        <authorList>
            <person name="Wu Y."/>
            <person name="Ma X."/>
            <person name="Pan Z."/>
            <person name="Kale S.D."/>
            <person name="Song Y."/>
            <person name="King H."/>
            <person name="Zhang Q."/>
            <person name="Presley C."/>
            <person name="Deng X."/>
            <person name="Wei C.I."/>
            <person name="Xiao S."/>
        </authorList>
    </citation>
    <scope>NUCLEOTIDE SEQUENCE [LARGE SCALE GENOMIC DNA]</scope>
    <source>
        <strain evidence="3">UCSC1</strain>
    </source>
</reference>
<evidence type="ECO:0000259" key="2">
    <source>
        <dbReference type="SMART" id="SM00355"/>
    </source>
</evidence>
<gene>
    <name evidence="3" type="ORF">GcC1_066002</name>
</gene>
<feature type="domain" description="C2H2-type" evidence="2">
    <location>
        <begin position="422"/>
        <end position="452"/>
    </location>
</feature>
<evidence type="ECO:0000313" key="3">
    <source>
        <dbReference type="EMBL" id="RKF77075.1"/>
    </source>
</evidence>
<proteinExistence type="predicted"/>
<feature type="region of interest" description="Disordered" evidence="1">
    <location>
        <begin position="455"/>
        <end position="481"/>
    </location>
</feature>